<organism evidence="5 6">
    <name type="scientific">Parvicella tangerina</name>
    <dbReference type="NCBI Taxonomy" id="2829795"/>
    <lineage>
        <taxon>Bacteria</taxon>
        <taxon>Pseudomonadati</taxon>
        <taxon>Bacteroidota</taxon>
        <taxon>Flavobacteriia</taxon>
        <taxon>Flavobacteriales</taxon>
        <taxon>Parvicellaceae</taxon>
        <taxon>Parvicella</taxon>
    </lineage>
</organism>
<dbReference type="SUPFAM" id="SSF46565">
    <property type="entry name" value="Chaperone J-domain"/>
    <property type="match status" value="1"/>
</dbReference>
<dbReference type="InterPro" id="IPR001623">
    <property type="entry name" value="DnaJ_domain"/>
</dbReference>
<evidence type="ECO:0000313" key="6">
    <source>
        <dbReference type="Proteomes" id="UP000683507"/>
    </source>
</evidence>
<dbReference type="RefSeq" id="WP_310737127.1">
    <property type="nucleotide sequence ID" value="NZ_OU015584.1"/>
</dbReference>
<protein>
    <submittedName>
        <fullName evidence="5">Chaperone protein DnaJ</fullName>
    </submittedName>
</protein>
<dbReference type="SMART" id="SM00271">
    <property type="entry name" value="DnaJ"/>
    <property type="match status" value="1"/>
</dbReference>
<dbReference type="InterPro" id="IPR036869">
    <property type="entry name" value="J_dom_sf"/>
</dbReference>
<keyword evidence="1" id="KW-0143">Chaperone</keyword>
<feature type="transmembrane region" description="Helical" evidence="3">
    <location>
        <begin position="126"/>
        <end position="146"/>
    </location>
</feature>
<feature type="region of interest" description="Disordered" evidence="2">
    <location>
        <begin position="77"/>
        <end position="101"/>
    </location>
</feature>
<gene>
    <name evidence="5" type="primary">dnaJ_3</name>
    <name evidence="5" type="ORF">CRYO30217_01240</name>
</gene>
<dbReference type="PROSITE" id="PS50076">
    <property type="entry name" value="DNAJ_2"/>
    <property type="match status" value="1"/>
</dbReference>
<evidence type="ECO:0000256" key="1">
    <source>
        <dbReference type="ARBA" id="ARBA00023186"/>
    </source>
</evidence>
<feature type="domain" description="J" evidence="4">
    <location>
        <begin position="7"/>
        <end position="73"/>
    </location>
</feature>
<dbReference type="InterPro" id="IPR051938">
    <property type="entry name" value="Apopto_cytoskel_mod"/>
</dbReference>
<dbReference type="AlphaFoldDB" id="A0A916JLN3"/>
<dbReference type="Proteomes" id="UP000683507">
    <property type="component" value="Chromosome"/>
</dbReference>
<feature type="transmembrane region" description="Helical" evidence="3">
    <location>
        <begin position="158"/>
        <end position="185"/>
    </location>
</feature>
<dbReference type="EMBL" id="OU015584">
    <property type="protein sequence ID" value="CAG5080270.1"/>
    <property type="molecule type" value="Genomic_DNA"/>
</dbReference>
<dbReference type="PANTHER" id="PTHR44145">
    <property type="entry name" value="DNAJ HOMOLOG SUBFAMILY A MEMBER 3, MITOCHONDRIAL"/>
    <property type="match status" value="1"/>
</dbReference>
<dbReference type="PRINTS" id="PR00625">
    <property type="entry name" value="JDOMAIN"/>
</dbReference>
<evidence type="ECO:0000259" key="4">
    <source>
        <dbReference type="PROSITE" id="PS50076"/>
    </source>
</evidence>
<keyword evidence="3" id="KW-0472">Membrane</keyword>
<sequence>MANYLQKYYDILGLPSGASQSAIKKAYFKLAKQYHPDVNPSERAKEKFIEINEAYEILSNPALIKKALYRTYYAKQKKQKTQGTQRQRTSNHAQKARRRASMNKREFIKKTPKEILIRDLKRMLDYFLVMIFFFMLAVSLLTFIWVREEGTSAGFSFFLSGLLFTLIAAAVIFFIPITVIIIHYFRTRSNSDS</sequence>
<evidence type="ECO:0000313" key="5">
    <source>
        <dbReference type="EMBL" id="CAG5080270.1"/>
    </source>
</evidence>
<dbReference type="PANTHER" id="PTHR44145:SF3">
    <property type="entry name" value="DNAJ HOMOLOG SUBFAMILY A MEMBER 3, MITOCHONDRIAL"/>
    <property type="match status" value="1"/>
</dbReference>
<evidence type="ECO:0000256" key="2">
    <source>
        <dbReference type="SAM" id="MobiDB-lite"/>
    </source>
</evidence>
<keyword evidence="3" id="KW-1133">Transmembrane helix</keyword>
<name>A0A916JLN3_9FLAO</name>
<dbReference type="Pfam" id="PF00226">
    <property type="entry name" value="DnaJ"/>
    <property type="match status" value="1"/>
</dbReference>
<keyword evidence="3" id="KW-0812">Transmembrane</keyword>
<dbReference type="KEGG" id="ptan:CRYO30217_01240"/>
<proteinExistence type="predicted"/>
<dbReference type="Gene3D" id="1.10.287.110">
    <property type="entry name" value="DnaJ domain"/>
    <property type="match status" value="1"/>
</dbReference>
<dbReference type="InterPro" id="IPR036259">
    <property type="entry name" value="MFS_trans_sf"/>
</dbReference>
<accession>A0A916JLN3</accession>
<dbReference type="SUPFAM" id="SSF103473">
    <property type="entry name" value="MFS general substrate transporter"/>
    <property type="match status" value="1"/>
</dbReference>
<evidence type="ECO:0000256" key="3">
    <source>
        <dbReference type="SAM" id="Phobius"/>
    </source>
</evidence>
<reference evidence="5" key="1">
    <citation type="submission" date="2021-04" db="EMBL/GenBank/DDBJ databases">
        <authorList>
            <person name="Rodrigo-Torres L."/>
            <person name="Arahal R. D."/>
            <person name="Lucena T."/>
        </authorList>
    </citation>
    <scope>NUCLEOTIDE SEQUENCE</scope>
    <source>
        <strain evidence="5">AS29M-1</strain>
    </source>
</reference>
<keyword evidence="6" id="KW-1185">Reference proteome</keyword>
<dbReference type="CDD" id="cd06257">
    <property type="entry name" value="DnaJ"/>
    <property type="match status" value="1"/>
</dbReference>